<protein>
    <submittedName>
        <fullName evidence="1">SDR family NAD(P)-dependent oxidoreductase</fullName>
    </submittedName>
</protein>
<gene>
    <name evidence="1" type="ORF">HY834_07585</name>
</gene>
<dbReference type="SUPFAM" id="SSF51735">
    <property type="entry name" value="NAD(P)-binding Rossmann-fold domains"/>
    <property type="match status" value="1"/>
</dbReference>
<dbReference type="Pfam" id="PF00106">
    <property type="entry name" value="adh_short"/>
    <property type="match status" value="1"/>
</dbReference>
<proteinExistence type="predicted"/>
<dbReference type="AlphaFoldDB" id="A0A933L345"/>
<dbReference type="Gene3D" id="3.40.50.720">
    <property type="entry name" value="NAD(P)-binding Rossmann-like Domain"/>
    <property type="match status" value="1"/>
</dbReference>
<organism evidence="1 2">
    <name type="scientific">Devosia nanyangense</name>
    <dbReference type="NCBI Taxonomy" id="1228055"/>
    <lineage>
        <taxon>Bacteria</taxon>
        <taxon>Pseudomonadati</taxon>
        <taxon>Pseudomonadota</taxon>
        <taxon>Alphaproteobacteria</taxon>
        <taxon>Hyphomicrobiales</taxon>
        <taxon>Devosiaceae</taxon>
        <taxon>Devosia</taxon>
    </lineage>
</organism>
<reference evidence="1" key="1">
    <citation type="submission" date="2020-07" db="EMBL/GenBank/DDBJ databases">
        <title>Huge and variable diversity of episymbiotic CPR bacteria and DPANN archaea in groundwater ecosystems.</title>
        <authorList>
            <person name="He C.Y."/>
            <person name="Keren R."/>
            <person name="Whittaker M."/>
            <person name="Farag I.F."/>
            <person name="Doudna J."/>
            <person name="Cate J.H.D."/>
            <person name="Banfield J.F."/>
        </authorList>
    </citation>
    <scope>NUCLEOTIDE SEQUENCE</scope>
    <source>
        <strain evidence="1">NC_groundwater_1586_Pr3_B-0.1um_66_15</strain>
    </source>
</reference>
<dbReference type="InterPro" id="IPR036291">
    <property type="entry name" value="NAD(P)-bd_dom_sf"/>
</dbReference>
<comment type="caution">
    <text evidence="1">The sequence shown here is derived from an EMBL/GenBank/DDBJ whole genome shotgun (WGS) entry which is preliminary data.</text>
</comment>
<dbReference type="InterPro" id="IPR002347">
    <property type="entry name" value="SDR_fam"/>
</dbReference>
<accession>A0A933L345</accession>
<dbReference type="PANTHER" id="PTHR43431:SF1">
    <property type="entry name" value="OS08G0476300 PROTEIN"/>
    <property type="match status" value="1"/>
</dbReference>
<dbReference type="PANTHER" id="PTHR43431">
    <property type="entry name" value="OXIDOREDUCTASE, SHORT CHAIN DEHYDROGENASE/REDUCTASE FAMILY (AFU_ORTHOLOGUE AFUA_5G14000)"/>
    <property type="match status" value="1"/>
</dbReference>
<dbReference type="EMBL" id="JACRAF010000022">
    <property type="protein sequence ID" value="MBI4921596.1"/>
    <property type="molecule type" value="Genomic_DNA"/>
</dbReference>
<dbReference type="Proteomes" id="UP000782610">
    <property type="component" value="Unassembled WGS sequence"/>
</dbReference>
<sequence>MGPGLGLALVRRFARDGEPVAFIGRRAEALAGYETDLRTEGLEVRGIVADAGRPETMDAAFAAIRARYGDPDALVYNAAIVEPARFATPSGVPVVRYGNAPGWRSHGEPADFGYLVDCFKTNVAGALHAVRRLSPAMIAKGQGTILFTGGVLAFDPWLEWGVTALGKAALRSLGLSLHKELTPLGLRVCVVAIHGTMEAGTPYDPALVAEAYWQLHRAPPHGGPDFHFKPEG</sequence>
<evidence type="ECO:0000313" key="2">
    <source>
        <dbReference type="Proteomes" id="UP000782610"/>
    </source>
</evidence>
<dbReference type="CDD" id="cd05233">
    <property type="entry name" value="SDR_c"/>
    <property type="match status" value="1"/>
</dbReference>
<name>A0A933L345_9HYPH</name>
<evidence type="ECO:0000313" key="1">
    <source>
        <dbReference type="EMBL" id="MBI4921596.1"/>
    </source>
</evidence>